<keyword evidence="2" id="KW-1185">Reference proteome</keyword>
<proteinExistence type="predicted"/>
<dbReference type="AlphaFoldDB" id="A0AAN6JRT2"/>
<protein>
    <submittedName>
        <fullName evidence="1">Uncharacterized protein</fullName>
    </submittedName>
</protein>
<organism evidence="1 2">
    <name type="scientific">Tilletia horrida</name>
    <dbReference type="NCBI Taxonomy" id="155126"/>
    <lineage>
        <taxon>Eukaryota</taxon>
        <taxon>Fungi</taxon>
        <taxon>Dikarya</taxon>
        <taxon>Basidiomycota</taxon>
        <taxon>Ustilaginomycotina</taxon>
        <taxon>Exobasidiomycetes</taxon>
        <taxon>Tilletiales</taxon>
        <taxon>Tilletiaceae</taxon>
        <taxon>Tilletia</taxon>
    </lineage>
</organism>
<sequence>MTAIIKRQHGSAGLATFGGFNCFMGGINVGSAVLDKKIPIEQRIAHGSVGLFLVGVTCLCTSISNAATAVTFGVGLSLRAFWGLAFA</sequence>
<reference evidence="1" key="1">
    <citation type="journal article" date="2023" name="PhytoFront">
        <title>Draft Genome Resources of Seven Strains of Tilletia horrida, Causal Agent of Kernel Smut of Rice.</title>
        <authorList>
            <person name="Khanal S."/>
            <person name="Antony Babu S."/>
            <person name="Zhou X.G."/>
        </authorList>
    </citation>
    <scope>NUCLEOTIDE SEQUENCE</scope>
    <source>
        <strain evidence="1">TX6</strain>
    </source>
</reference>
<comment type="caution">
    <text evidence="1">The sequence shown here is derived from an EMBL/GenBank/DDBJ whole genome shotgun (WGS) entry which is preliminary data.</text>
</comment>
<dbReference type="Proteomes" id="UP001176517">
    <property type="component" value="Unassembled WGS sequence"/>
</dbReference>
<gene>
    <name evidence="1" type="ORF">OC846_005367</name>
</gene>
<accession>A0AAN6JRT2</accession>
<name>A0AAN6JRT2_9BASI</name>
<evidence type="ECO:0000313" key="2">
    <source>
        <dbReference type="Proteomes" id="UP001176517"/>
    </source>
</evidence>
<evidence type="ECO:0000313" key="1">
    <source>
        <dbReference type="EMBL" id="KAK0546209.1"/>
    </source>
</evidence>
<dbReference type="EMBL" id="JAPDMZ010000202">
    <property type="protein sequence ID" value="KAK0546209.1"/>
    <property type="molecule type" value="Genomic_DNA"/>
</dbReference>